<dbReference type="SUPFAM" id="SSF55729">
    <property type="entry name" value="Acyl-CoA N-acyltransferases (Nat)"/>
    <property type="match status" value="1"/>
</dbReference>
<evidence type="ECO:0000313" key="5">
    <source>
        <dbReference type="Proteomes" id="UP000592181"/>
    </source>
</evidence>
<dbReference type="AlphaFoldDB" id="A0A852X1G2"/>
<dbReference type="Proteomes" id="UP000592181">
    <property type="component" value="Unassembled WGS sequence"/>
</dbReference>
<dbReference type="CDD" id="cd04301">
    <property type="entry name" value="NAT_SF"/>
    <property type="match status" value="1"/>
</dbReference>
<evidence type="ECO:0000313" key="4">
    <source>
        <dbReference type="EMBL" id="NYG36307.1"/>
    </source>
</evidence>
<accession>A0A852X1G2</accession>
<proteinExistence type="predicted"/>
<name>A0A852X1G2_9MICO</name>
<dbReference type="Pfam" id="PF00583">
    <property type="entry name" value="Acetyltransf_1"/>
    <property type="match status" value="1"/>
</dbReference>
<dbReference type="GO" id="GO:0016747">
    <property type="term" value="F:acyltransferase activity, transferring groups other than amino-acyl groups"/>
    <property type="evidence" value="ECO:0007669"/>
    <property type="project" value="InterPro"/>
</dbReference>
<keyword evidence="5" id="KW-1185">Reference proteome</keyword>
<reference evidence="4 5" key="1">
    <citation type="submission" date="2020-07" db="EMBL/GenBank/DDBJ databases">
        <title>Sequencing the genomes of 1000 actinobacteria strains.</title>
        <authorList>
            <person name="Klenk H.-P."/>
        </authorList>
    </citation>
    <scope>NUCLEOTIDE SEQUENCE [LARGE SCALE GENOMIC DNA]</scope>
    <source>
        <strain evidence="4 5">DSM 24723</strain>
    </source>
</reference>
<evidence type="ECO:0000259" key="3">
    <source>
        <dbReference type="PROSITE" id="PS51186"/>
    </source>
</evidence>
<organism evidence="4 5">
    <name type="scientific">Janibacter alkaliphilus</name>
    <dbReference type="NCBI Taxonomy" id="1069963"/>
    <lineage>
        <taxon>Bacteria</taxon>
        <taxon>Bacillati</taxon>
        <taxon>Actinomycetota</taxon>
        <taxon>Actinomycetes</taxon>
        <taxon>Micrococcales</taxon>
        <taxon>Intrasporangiaceae</taxon>
        <taxon>Janibacter</taxon>
    </lineage>
</organism>
<dbReference type="EMBL" id="JACBZX010000001">
    <property type="protein sequence ID" value="NYG36307.1"/>
    <property type="molecule type" value="Genomic_DNA"/>
</dbReference>
<dbReference type="PROSITE" id="PS51186">
    <property type="entry name" value="GNAT"/>
    <property type="match status" value="1"/>
</dbReference>
<keyword evidence="1 4" id="KW-0808">Transferase</keyword>
<keyword evidence="2" id="KW-0012">Acyltransferase</keyword>
<dbReference type="InterPro" id="IPR016181">
    <property type="entry name" value="Acyl_CoA_acyltransferase"/>
</dbReference>
<dbReference type="RefSeq" id="WP_343036946.1">
    <property type="nucleotide sequence ID" value="NZ_JACBZX010000001.1"/>
</dbReference>
<dbReference type="InterPro" id="IPR000182">
    <property type="entry name" value="GNAT_dom"/>
</dbReference>
<comment type="caution">
    <text evidence="4">The sequence shown here is derived from an EMBL/GenBank/DDBJ whole genome shotgun (WGS) entry which is preliminary data.</text>
</comment>
<evidence type="ECO:0000256" key="1">
    <source>
        <dbReference type="ARBA" id="ARBA00022679"/>
    </source>
</evidence>
<evidence type="ECO:0000256" key="2">
    <source>
        <dbReference type="ARBA" id="ARBA00023315"/>
    </source>
</evidence>
<feature type="domain" description="N-acetyltransferase" evidence="3">
    <location>
        <begin position="183"/>
        <end position="351"/>
    </location>
</feature>
<dbReference type="InterPro" id="IPR050680">
    <property type="entry name" value="YpeA/RimI_acetyltransf"/>
</dbReference>
<protein>
    <submittedName>
        <fullName evidence="4">GNAT superfamily N-acetyltransferase</fullName>
    </submittedName>
</protein>
<dbReference type="Gene3D" id="3.40.630.30">
    <property type="match status" value="1"/>
</dbReference>
<gene>
    <name evidence="4" type="ORF">BJY28_000776</name>
</gene>
<dbReference type="PANTHER" id="PTHR43420">
    <property type="entry name" value="ACETYLTRANSFERASE"/>
    <property type="match status" value="1"/>
</dbReference>
<sequence length="364" mass="40405">MTNPFLPQMPERLPDGWTAATPTEADVEELIALVAVDKQAITGSSLVQREAIVSESVGRGSWTRRQVLLRDPAGRVRVWARVHDRAAGRTMLEMTIDPDLEDATDTEVARSVYAWEESVAQRIARGRGLGGTQLDASLHEADGRGRRHLEAAGYSHVRTWLQMTRPVIPADDGLLEANLREGVQVRPVARHADRSPVAADLQTVHRMLEDSFADHFNSYRESFPEFLHRLREDPGHRWDLWWIATVEIDGEDVPGGALAATITAPDEQGRRGSYVEYIGVHRLARGRGVAKSLLHAVIADAARRGHDRVTLEVDADSPTGADGLYRALGWELSYRTESWHRDILVPDVDAPVPEPQGDIPDMEA</sequence>